<name>A0ABR7RCN0_9PROT</name>
<organism evidence="1 2">
    <name type="scientific">Pseudoroseomonas ludipueritiae</name>
    <dbReference type="NCBI Taxonomy" id="198093"/>
    <lineage>
        <taxon>Bacteria</taxon>
        <taxon>Pseudomonadati</taxon>
        <taxon>Pseudomonadota</taxon>
        <taxon>Alphaproteobacteria</taxon>
        <taxon>Acetobacterales</taxon>
        <taxon>Acetobacteraceae</taxon>
        <taxon>Pseudoroseomonas</taxon>
    </lineage>
</organism>
<reference evidence="1 2" key="1">
    <citation type="journal article" date="2009" name="Int. J. Syst. Evol. Microbiol.">
        <title>Transfer of Teichococcus ludipueritiae and Muricoccus roseus to the genus Roseomonas, as Roseomonas ludipueritiae comb. nov. and Roseomonas rosea comb. nov., respectively, and emended description of the genus Roseomonas.</title>
        <authorList>
            <person name="Sanchez-Porro C."/>
            <person name="Gallego V."/>
            <person name="Busse H.J."/>
            <person name="Kampfer P."/>
            <person name="Ventosa A."/>
        </authorList>
    </citation>
    <scope>NUCLEOTIDE SEQUENCE [LARGE SCALE GENOMIC DNA]</scope>
    <source>
        <strain evidence="1 2">DSM 14915</strain>
    </source>
</reference>
<evidence type="ECO:0008006" key="3">
    <source>
        <dbReference type="Google" id="ProtNLM"/>
    </source>
</evidence>
<comment type="caution">
    <text evidence="1">The sequence shown here is derived from an EMBL/GenBank/DDBJ whole genome shotgun (WGS) entry which is preliminary data.</text>
</comment>
<sequence length="187" mass="19982">MESPLPGFPRCGFIPGRQKNAELWHAWPACKFRRTGLNGVPPAATLQPRNDSGDGGHGVRFRTRAEAGRALARRLGHLRDAAPVVLALPRGGVPVGLEVAAALAAPLDLLLVRKIGAPGYPELAAGAVAEQDSAVFINEDVVRELDIPRAYLEAEAARQRAEIGRRRGLYRQGRAPLPLAGRSAILV</sequence>
<feature type="non-terminal residue" evidence="1">
    <location>
        <position position="187"/>
    </location>
</feature>
<evidence type="ECO:0000313" key="2">
    <source>
        <dbReference type="Proteomes" id="UP000603940"/>
    </source>
</evidence>
<accession>A0ABR7RCN0</accession>
<protein>
    <recommendedName>
        <fullName evidence="3">Phosphoribosyltransferase domain-containing protein</fullName>
    </recommendedName>
</protein>
<dbReference type="EMBL" id="JACTUZ010000137">
    <property type="protein sequence ID" value="MBC9179322.1"/>
    <property type="molecule type" value="Genomic_DNA"/>
</dbReference>
<dbReference type="Proteomes" id="UP000603940">
    <property type="component" value="Unassembled WGS sequence"/>
</dbReference>
<evidence type="ECO:0000313" key="1">
    <source>
        <dbReference type="EMBL" id="MBC9179322.1"/>
    </source>
</evidence>
<proteinExistence type="predicted"/>
<dbReference type="SUPFAM" id="SSF53271">
    <property type="entry name" value="PRTase-like"/>
    <property type="match status" value="1"/>
</dbReference>
<gene>
    <name evidence="1" type="ORF">IBL25_20475</name>
</gene>
<keyword evidence="2" id="KW-1185">Reference proteome</keyword>
<dbReference type="InterPro" id="IPR029057">
    <property type="entry name" value="PRTase-like"/>
</dbReference>
<dbReference type="Gene3D" id="3.30.1310.20">
    <property type="entry name" value="PRTase-like"/>
    <property type="match status" value="1"/>
</dbReference>